<evidence type="ECO:0000256" key="1">
    <source>
        <dbReference type="ARBA" id="ARBA00022676"/>
    </source>
</evidence>
<dbReference type="SUPFAM" id="SSF53756">
    <property type="entry name" value="UDP-Glycosyltransferase/glycogen phosphorylase"/>
    <property type="match status" value="1"/>
</dbReference>
<dbReference type="EMBL" id="BMKU01000007">
    <property type="protein sequence ID" value="GGH00280.1"/>
    <property type="molecule type" value="Genomic_DNA"/>
</dbReference>
<accession>A0ABQ1XQG6</accession>
<dbReference type="PANTHER" id="PTHR12526:SF595">
    <property type="entry name" value="BLL5217 PROTEIN"/>
    <property type="match status" value="1"/>
</dbReference>
<keyword evidence="1" id="KW-0328">Glycosyltransferase</keyword>
<dbReference type="Gene3D" id="3.40.50.2000">
    <property type="entry name" value="Glycogen Phosphorylase B"/>
    <property type="match status" value="2"/>
</dbReference>
<evidence type="ECO:0000259" key="3">
    <source>
        <dbReference type="Pfam" id="PF00534"/>
    </source>
</evidence>
<sequence>MRIGLVAGPWIPVPPSTYGGTERVVDSLARGFAAAGHEVLLAAPSDSSCPVPLAPGMRTSVPHQLNRTLSELSQVARAYAGMGGVDIIHDHTLAGPLYLHRPEGIPVVTTIHCRLDAGAADIYGAIARRAAVIAISRDQASHAPDVPVTRVIHHGMDIASVPVGSGRGGYLCFVGRASRDKGLLEAVRIAREAGIPLRIAVKVREQDEVTYFRDVIEPILGPNEDFMGEMDDAAKYRLMGEAIAFLNPIQWPEPFGLVMIEALATGTPVIGTPAGSAPEIIDHGRTGFLGSTDQLAGLVHKAAGLDRALCRRTVEQRFSEERMVNDYLRLFGDLLGGKMPAGVPHAAGLHQNL</sequence>
<dbReference type="GO" id="GO:0016740">
    <property type="term" value="F:transferase activity"/>
    <property type="evidence" value="ECO:0007669"/>
    <property type="project" value="UniProtKB-KW"/>
</dbReference>
<proteinExistence type="predicted"/>
<feature type="domain" description="Glycosyl transferase family 1" evidence="3">
    <location>
        <begin position="170"/>
        <end position="294"/>
    </location>
</feature>
<dbReference type="CDD" id="cd03802">
    <property type="entry name" value="GT4_AviGT4-like"/>
    <property type="match status" value="1"/>
</dbReference>
<reference evidence="6" key="1">
    <citation type="journal article" date="2019" name="Int. J. Syst. Evol. Microbiol.">
        <title>The Global Catalogue of Microorganisms (GCM) 10K type strain sequencing project: providing services to taxonomists for standard genome sequencing and annotation.</title>
        <authorList>
            <consortium name="The Broad Institute Genomics Platform"/>
            <consortium name="The Broad Institute Genome Sequencing Center for Infectious Disease"/>
            <person name="Wu L."/>
            <person name="Ma J."/>
        </authorList>
    </citation>
    <scope>NUCLEOTIDE SEQUENCE [LARGE SCALE GENOMIC DNA]</scope>
    <source>
        <strain evidence="6">CGMCC 1.1927</strain>
    </source>
</reference>
<feature type="domain" description="Glycosyltransferase subfamily 4-like N-terminal" evidence="4">
    <location>
        <begin position="18"/>
        <end position="158"/>
    </location>
</feature>
<gene>
    <name evidence="5" type="ORF">GCM10011577_24910</name>
</gene>
<dbReference type="RefSeq" id="WP_188811442.1">
    <property type="nucleotide sequence ID" value="NZ_BAAAWV010000001.1"/>
</dbReference>
<comment type="caution">
    <text evidence="5">The sequence shown here is derived from an EMBL/GenBank/DDBJ whole genome shotgun (WGS) entry which is preliminary data.</text>
</comment>
<dbReference type="Proteomes" id="UP000596938">
    <property type="component" value="Unassembled WGS sequence"/>
</dbReference>
<evidence type="ECO:0000259" key="4">
    <source>
        <dbReference type="Pfam" id="PF13439"/>
    </source>
</evidence>
<evidence type="ECO:0000256" key="2">
    <source>
        <dbReference type="ARBA" id="ARBA00022679"/>
    </source>
</evidence>
<organism evidence="5 6">
    <name type="scientific">Pseudarthrobacter polychromogenes</name>
    <dbReference type="NCBI Taxonomy" id="1676"/>
    <lineage>
        <taxon>Bacteria</taxon>
        <taxon>Bacillati</taxon>
        <taxon>Actinomycetota</taxon>
        <taxon>Actinomycetes</taxon>
        <taxon>Micrococcales</taxon>
        <taxon>Micrococcaceae</taxon>
        <taxon>Pseudarthrobacter</taxon>
    </lineage>
</organism>
<dbReference type="Pfam" id="PF13439">
    <property type="entry name" value="Glyco_transf_4"/>
    <property type="match status" value="1"/>
</dbReference>
<dbReference type="PANTHER" id="PTHR12526">
    <property type="entry name" value="GLYCOSYLTRANSFERASE"/>
    <property type="match status" value="1"/>
</dbReference>
<dbReference type="Pfam" id="PF00534">
    <property type="entry name" value="Glycos_transf_1"/>
    <property type="match status" value="1"/>
</dbReference>
<keyword evidence="6" id="KW-1185">Reference proteome</keyword>
<evidence type="ECO:0000313" key="6">
    <source>
        <dbReference type="Proteomes" id="UP000596938"/>
    </source>
</evidence>
<dbReference type="InterPro" id="IPR028098">
    <property type="entry name" value="Glyco_trans_4-like_N"/>
</dbReference>
<evidence type="ECO:0000313" key="5">
    <source>
        <dbReference type="EMBL" id="GGH00280.1"/>
    </source>
</evidence>
<keyword evidence="2 5" id="KW-0808">Transferase</keyword>
<protein>
    <submittedName>
        <fullName evidence="5">Glycosyl transferase</fullName>
    </submittedName>
</protein>
<name>A0ABQ1XQG6_9MICC</name>
<dbReference type="InterPro" id="IPR001296">
    <property type="entry name" value="Glyco_trans_1"/>
</dbReference>